<evidence type="ECO:0000313" key="1">
    <source>
        <dbReference type="EMBL" id="KAJ9573491.1"/>
    </source>
</evidence>
<proteinExistence type="predicted"/>
<dbReference type="Proteomes" id="UP001233999">
    <property type="component" value="Unassembled WGS sequence"/>
</dbReference>
<dbReference type="EMBL" id="JASPKZ010010698">
    <property type="protein sequence ID" value="KAJ9573491.1"/>
    <property type="molecule type" value="Genomic_DNA"/>
</dbReference>
<evidence type="ECO:0000313" key="2">
    <source>
        <dbReference type="Proteomes" id="UP001233999"/>
    </source>
</evidence>
<accession>A0AAD8E1B2</accession>
<keyword evidence="2" id="KW-1185">Reference proteome</keyword>
<organism evidence="1 2">
    <name type="scientific">Diploptera punctata</name>
    <name type="common">Pacific beetle cockroach</name>
    <dbReference type="NCBI Taxonomy" id="6984"/>
    <lineage>
        <taxon>Eukaryota</taxon>
        <taxon>Metazoa</taxon>
        <taxon>Ecdysozoa</taxon>
        <taxon>Arthropoda</taxon>
        <taxon>Hexapoda</taxon>
        <taxon>Insecta</taxon>
        <taxon>Pterygota</taxon>
        <taxon>Neoptera</taxon>
        <taxon>Polyneoptera</taxon>
        <taxon>Dictyoptera</taxon>
        <taxon>Blattodea</taxon>
        <taxon>Blaberoidea</taxon>
        <taxon>Blaberidae</taxon>
        <taxon>Diplopterinae</taxon>
        <taxon>Diploptera</taxon>
    </lineage>
</organism>
<reference evidence="1" key="1">
    <citation type="journal article" date="2023" name="IScience">
        <title>Live-bearing cockroach genome reveals convergent evolutionary mechanisms linked to viviparity in insects and beyond.</title>
        <authorList>
            <person name="Fouks B."/>
            <person name="Harrison M.C."/>
            <person name="Mikhailova A.A."/>
            <person name="Marchal E."/>
            <person name="English S."/>
            <person name="Carruthers M."/>
            <person name="Jennings E.C."/>
            <person name="Chiamaka E.L."/>
            <person name="Frigard R.A."/>
            <person name="Pippel M."/>
            <person name="Attardo G.M."/>
            <person name="Benoit J.B."/>
            <person name="Bornberg-Bauer E."/>
            <person name="Tobe S.S."/>
        </authorList>
    </citation>
    <scope>NUCLEOTIDE SEQUENCE</scope>
    <source>
        <strain evidence="1">Stay&amp;Tobe</strain>
    </source>
</reference>
<dbReference type="AlphaFoldDB" id="A0AAD8E1B2"/>
<name>A0AAD8E1B2_DIPPU</name>
<sequence length="123" mass="13846">LFSDGSQIFFVFSSLYNSNICYEANVILTLHGLPMNIDKNKISFRIKCVFNIKYPVNKSVREVNSNSDQHLIKTTLSCLISSQQRSASTADHGRFIFDVVKIFILNTSATQCRSAELLHPTAL</sequence>
<comment type="caution">
    <text evidence="1">The sequence shown here is derived from an EMBL/GenBank/DDBJ whole genome shotgun (WGS) entry which is preliminary data.</text>
</comment>
<feature type="non-terminal residue" evidence="1">
    <location>
        <position position="1"/>
    </location>
</feature>
<feature type="non-terminal residue" evidence="1">
    <location>
        <position position="123"/>
    </location>
</feature>
<protein>
    <submittedName>
        <fullName evidence="1">Uncharacterized protein</fullName>
    </submittedName>
</protein>
<reference evidence="1" key="2">
    <citation type="submission" date="2023-05" db="EMBL/GenBank/DDBJ databases">
        <authorList>
            <person name="Fouks B."/>
        </authorList>
    </citation>
    <scope>NUCLEOTIDE SEQUENCE</scope>
    <source>
        <strain evidence="1">Stay&amp;Tobe</strain>
        <tissue evidence="1">Testes</tissue>
    </source>
</reference>
<gene>
    <name evidence="1" type="ORF">L9F63_009151</name>
</gene>